<dbReference type="SMART" id="SM00256">
    <property type="entry name" value="FBOX"/>
    <property type="match status" value="1"/>
</dbReference>
<dbReference type="InterPro" id="IPR050796">
    <property type="entry name" value="SCF_F-box_component"/>
</dbReference>
<dbReference type="InterPro" id="IPR006527">
    <property type="entry name" value="F-box-assoc_dom_typ1"/>
</dbReference>
<evidence type="ECO:0000259" key="1">
    <source>
        <dbReference type="SMART" id="SM00256"/>
    </source>
</evidence>
<dbReference type="EMBL" id="CM000880">
    <property type="protein sequence ID" value="KQK14757.2"/>
    <property type="molecule type" value="Genomic_DNA"/>
</dbReference>
<dbReference type="Proteomes" id="UP000008810">
    <property type="component" value="Chromosome 1"/>
</dbReference>
<reference evidence="2" key="2">
    <citation type="submission" date="2017-06" db="EMBL/GenBank/DDBJ databases">
        <title>WGS assembly of Brachypodium distachyon.</title>
        <authorList>
            <consortium name="The International Brachypodium Initiative"/>
            <person name="Lucas S."/>
            <person name="Harmon-Smith M."/>
            <person name="Lail K."/>
            <person name="Tice H."/>
            <person name="Grimwood J."/>
            <person name="Bruce D."/>
            <person name="Barry K."/>
            <person name="Shu S."/>
            <person name="Lindquist E."/>
            <person name="Wang M."/>
            <person name="Pitluck S."/>
            <person name="Vogel J.P."/>
            <person name="Garvin D.F."/>
            <person name="Mockler T.C."/>
            <person name="Schmutz J."/>
            <person name="Rokhsar D."/>
            <person name="Bevan M.W."/>
        </authorList>
    </citation>
    <scope>NUCLEOTIDE SEQUENCE</scope>
    <source>
        <strain evidence="2">Bd21</strain>
    </source>
</reference>
<dbReference type="AlphaFoldDB" id="A0A0Q3GWD6"/>
<evidence type="ECO:0000313" key="3">
    <source>
        <dbReference type="EnsemblPlants" id="KQK14757"/>
    </source>
</evidence>
<dbReference type="Pfam" id="PF07734">
    <property type="entry name" value="FBA_1"/>
    <property type="match status" value="1"/>
</dbReference>
<dbReference type="Gramene" id="KQK14757">
    <property type="protein sequence ID" value="KQK14757"/>
    <property type="gene ID" value="BRADI_1g18424v3"/>
</dbReference>
<feature type="domain" description="F-box" evidence="1">
    <location>
        <begin position="24"/>
        <end position="64"/>
    </location>
</feature>
<dbReference type="InterPro" id="IPR001810">
    <property type="entry name" value="F-box_dom"/>
</dbReference>
<accession>A0A0Q3GWD6</accession>
<name>A0A0Q3GWD6_BRADI</name>
<dbReference type="FunCoup" id="A0A0Q3GWD6">
    <property type="interactions" value="65"/>
</dbReference>
<evidence type="ECO:0000313" key="4">
    <source>
        <dbReference type="Proteomes" id="UP000008810"/>
    </source>
</evidence>
<dbReference type="Pfam" id="PF00646">
    <property type="entry name" value="F-box"/>
    <property type="match status" value="1"/>
</dbReference>
<evidence type="ECO:0000313" key="2">
    <source>
        <dbReference type="EMBL" id="KQK14757.2"/>
    </source>
</evidence>
<protein>
    <recommendedName>
        <fullName evidence="1">F-box domain-containing protein</fullName>
    </recommendedName>
</protein>
<dbReference type="InterPro" id="IPR036047">
    <property type="entry name" value="F-box-like_dom_sf"/>
</dbReference>
<dbReference type="OrthoDB" id="681455at2759"/>
<dbReference type="EnsemblPlants" id="KQK14757">
    <property type="protein sequence ID" value="KQK14757"/>
    <property type="gene ID" value="BRADI_1g18424v3"/>
</dbReference>
<dbReference type="Gene3D" id="1.20.1280.50">
    <property type="match status" value="1"/>
</dbReference>
<dbReference type="InParanoid" id="A0A0Q3GWD6"/>
<dbReference type="PANTHER" id="PTHR31672">
    <property type="entry name" value="BNACNNG10540D PROTEIN"/>
    <property type="match status" value="1"/>
</dbReference>
<gene>
    <name evidence="2" type="ORF">BRADI_1g18424v3</name>
</gene>
<dbReference type="SUPFAM" id="SSF81383">
    <property type="entry name" value="F-box domain"/>
    <property type="match status" value="1"/>
</dbReference>
<keyword evidence="4" id="KW-1185">Reference proteome</keyword>
<proteinExistence type="predicted"/>
<reference evidence="2 3" key="1">
    <citation type="journal article" date="2010" name="Nature">
        <title>Genome sequencing and analysis of the model grass Brachypodium distachyon.</title>
        <authorList>
            <consortium name="International Brachypodium Initiative"/>
        </authorList>
    </citation>
    <scope>NUCLEOTIDE SEQUENCE [LARGE SCALE GENOMIC DNA]</scope>
    <source>
        <strain evidence="2 3">Bd21</strain>
    </source>
</reference>
<sequence>MSTGQPPLKKMRAADGEGEVVHHLDEGVVGEILLRLPAASVLRCRAACTAWRRLADSPAFLAAHARRRPIEIPQYIRTEIWPDGVRRRPLCGSGEDFDLDAVSVFSGAGDRRKLARFPVAEEDPYCCPLASCDGLLLVGQGSGYQMQPYLVCNPATRQWTELPRIAARAAGRLKVRESGFYRHAPSGEYRLLCHVMPSDEVAAQTPPYYCVLSAGADEPRRLAAAARATWRFFADLMTPAALGGRLHWLRHMEAGNTGSMVAFDTAAETFSRMPSLPVACKKNSRLLVADGGTLMAAELGDLAFDLWALEGYTMIGGEAAEAGGAMRWERRHRVEVPWYAERPTVVAGAEDGSGDVVLGSDYGVVVYNVRSGAVRRVVIDGVSERLLLSRIGVLKESLVRHGFFDARPHPGLPLFRLF</sequence>
<organism evidence="2">
    <name type="scientific">Brachypodium distachyon</name>
    <name type="common">Purple false brome</name>
    <name type="synonym">Trachynia distachya</name>
    <dbReference type="NCBI Taxonomy" id="15368"/>
    <lineage>
        <taxon>Eukaryota</taxon>
        <taxon>Viridiplantae</taxon>
        <taxon>Streptophyta</taxon>
        <taxon>Embryophyta</taxon>
        <taxon>Tracheophyta</taxon>
        <taxon>Spermatophyta</taxon>
        <taxon>Magnoliopsida</taxon>
        <taxon>Liliopsida</taxon>
        <taxon>Poales</taxon>
        <taxon>Poaceae</taxon>
        <taxon>BOP clade</taxon>
        <taxon>Pooideae</taxon>
        <taxon>Stipodae</taxon>
        <taxon>Brachypodieae</taxon>
        <taxon>Brachypodium</taxon>
    </lineage>
</organism>
<reference evidence="3" key="3">
    <citation type="submission" date="2018-08" db="UniProtKB">
        <authorList>
            <consortium name="EnsemblPlants"/>
        </authorList>
    </citation>
    <scope>IDENTIFICATION</scope>
    <source>
        <strain evidence="3">cv. Bd21</strain>
    </source>
</reference>
<dbReference type="PANTHER" id="PTHR31672:SF2">
    <property type="entry name" value="F-BOX DOMAIN-CONTAINING PROTEIN"/>
    <property type="match status" value="1"/>
</dbReference>